<sequence length="112" mass="12838">MSRAKALSEKARKHGVRLSQIGKRIQWVLSYYCQGRGNTVRLDGDEARRQRGIRRGERDICICELRLTLSLVNGDIQSYVSKQKRFELRSTENFRGEGKGRGHERAESTDGV</sequence>
<feature type="region of interest" description="Disordered" evidence="1">
    <location>
        <begin position="91"/>
        <end position="112"/>
    </location>
</feature>
<protein>
    <submittedName>
        <fullName evidence="2">Uncharacterized protein</fullName>
    </submittedName>
</protein>
<dbReference type="EMBL" id="CALTRL010004746">
    <property type="protein sequence ID" value="CAH7683522.1"/>
    <property type="molecule type" value="Genomic_DNA"/>
</dbReference>
<gene>
    <name evidence="2" type="ORF">PPACK8108_LOCUS17101</name>
</gene>
<evidence type="ECO:0000313" key="2">
    <source>
        <dbReference type="EMBL" id="CAH7683522.1"/>
    </source>
</evidence>
<comment type="caution">
    <text evidence="2">The sequence shown here is derived from an EMBL/GenBank/DDBJ whole genome shotgun (WGS) entry which is preliminary data.</text>
</comment>
<accession>A0AAV0BCC0</accession>
<name>A0AAV0BCC0_PHAPC</name>
<dbReference type="Proteomes" id="UP001153365">
    <property type="component" value="Unassembled WGS sequence"/>
</dbReference>
<evidence type="ECO:0000256" key="1">
    <source>
        <dbReference type="SAM" id="MobiDB-lite"/>
    </source>
</evidence>
<reference evidence="2" key="1">
    <citation type="submission" date="2022-06" db="EMBL/GenBank/DDBJ databases">
        <authorList>
            <consortium name="SYNGENTA / RWTH Aachen University"/>
        </authorList>
    </citation>
    <scope>NUCLEOTIDE SEQUENCE</scope>
</reference>
<evidence type="ECO:0000313" key="3">
    <source>
        <dbReference type="Proteomes" id="UP001153365"/>
    </source>
</evidence>
<keyword evidence="3" id="KW-1185">Reference proteome</keyword>
<organism evidence="2 3">
    <name type="scientific">Phakopsora pachyrhizi</name>
    <name type="common">Asian soybean rust disease fungus</name>
    <dbReference type="NCBI Taxonomy" id="170000"/>
    <lineage>
        <taxon>Eukaryota</taxon>
        <taxon>Fungi</taxon>
        <taxon>Dikarya</taxon>
        <taxon>Basidiomycota</taxon>
        <taxon>Pucciniomycotina</taxon>
        <taxon>Pucciniomycetes</taxon>
        <taxon>Pucciniales</taxon>
        <taxon>Phakopsoraceae</taxon>
        <taxon>Phakopsora</taxon>
    </lineage>
</organism>
<dbReference type="AlphaFoldDB" id="A0AAV0BCC0"/>
<proteinExistence type="predicted"/>